<keyword evidence="3" id="KW-0804">Transcription</keyword>
<evidence type="ECO:0000256" key="3">
    <source>
        <dbReference type="ARBA" id="ARBA00023163"/>
    </source>
</evidence>
<sequence>MTMDDLDQRLISELRINARASIPTLASILGVARGTIQSRMERLIASGVIAGFTVRLKDHGSTDMIRGIMMIELTGRNIKSVIATLRKNPGFSAVNTTNGTWDLIAEIEVPNMNEFHRLVTGIRAMDGIAKSETHIFLGPA</sequence>
<dbReference type="InterPro" id="IPR000485">
    <property type="entry name" value="AsnC-type_HTH_dom"/>
</dbReference>
<dbReference type="InterPro" id="IPR011008">
    <property type="entry name" value="Dimeric_a/b-barrel"/>
</dbReference>
<evidence type="ECO:0000256" key="1">
    <source>
        <dbReference type="ARBA" id="ARBA00023015"/>
    </source>
</evidence>
<evidence type="ECO:0000259" key="4">
    <source>
        <dbReference type="PROSITE" id="PS50956"/>
    </source>
</evidence>
<protein>
    <submittedName>
        <fullName evidence="5">AsnC family transcriptional regulator</fullName>
    </submittedName>
</protein>
<dbReference type="Proteomes" id="UP000004386">
    <property type="component" value="Unassembled WGS sequence"/>
</dbReference>
<dbReference type="InterPro" id="IPR019887">
    <property type="entry name" value="Tscrpt_reg_AsnC/Lrp_C"/>
</dbReference>
<proteinExistence type="predicted"/>
<dbReference type="EMBL" id="ACQA01000002">
    <property type="protein sequence ID" value="EEQ93426.1"/>
    <property type="molecule type" value="Genomic_DNA"/>
</dbReference>
<dbReference type="HOGENOM" id="CLU_091233_5_3_5"/>
<dbReference type="InterPro" id="IPR019888">
    <property type="entry name" value="Tscrpt_reg_AsnC-like"/>
</dbReference>
<dbReference type="SUPFAM" id="SSF46785">
    <property type="entry name" value="Winged helix' DNA-binding domain"/>
    <property type="match status" value="1"/>
</dbReference>
<accession>C4WPJ5</accession>
<gene>
    <name evidence="5" type="ORF">OINT_2000579</name>
</gene>
<keyword evidence="1" id="KW-0805">Transcription regulation</keyword>
<evidence type="ECO:0000256" key="2">
    <source>
        <dbReference type="ARBA" id="ARBA00023125"/>
    </source>
</evidence>
<dbReference type="PANTHER" id="PTHR30154">
    <property type="entry name" value="LEUCINE-RESPONSIVE REGULATORY PROTEIN"/>
    <property type="match status" value="1"/>
</dbReference>
<feature type="domain" description="HTH asnC-type" evidence="4">
    <location>
        <begin position="3"/>
        <end position="56"/>
    </location>
</feature>
<dbReference type="PROSITE" id="PS50956">
    <property type="entry name" value="HTH_ASNC_2"/>
    <property type="match status" value="1"/>
</dbReference>
<reference evidence="5 6" key="1">
    <citation type="submission" date="2009-05" db="EMBL/GenBank/DDBJ databases">
        <authorList>
            <person name="Setubal J.C."/>
            <person name="Boyle S."/>
            <person name="Crasta O.R."/>
            <person name="Gillespie J.J."/>
            <person name="Kenyon R.W."/>
            <person name="Lu J."/>
            <person name="Mane S."/>
            <person name="Nagrani S."/>
            <person name="Shallom J.M."/>
            <person name="Shallom S."/>
            <person name="Shukla M."/>
            <person name="Snyder E.E."/>
            <person name="Sobral B.W."/>
            <person name="Wattam A.R."/>
            <person name="Will R."/>
            <person name="Williams K."/>
            <person name="Yoo H."/>
            <person name="Munk C."/>
            <person name="Tapia R."/>
            <person name="Green L."/>
            <person name="Rogers Y."/>
            <person name="Detter J.C."/>
            <person name="Bruce D."/>
            <person name="Brettin T.S."/>
            <person name="Tsolis R."/>
        </authorList>
    </citation>
    <scope>NUCLEOTIDE SEQUENCE [LARGE SCALE GENOMIC DNA]</scope>
    <source>
        <strain evidence="5 6">LMG 3301</strain>
    </source>
</reference>
<dbReference type="Gene3D" id="3.30.70.920">
    <property type="match status" value="1"/>
</dbReference>
<dbReference type="GO" id="GO:0043565">
    <property type="term" value="F:sequence-specific DNA binding"/>
    <property type="evidence" value="ECO:0007669"/>
    <property type="project" value="InterPro"/>
</dbReference>
<evidence type="ECO:0000313" key="6">
    <source>
        <dbReference type="Proteomes" id="UP000004386"/>
    </source>
</evidence>
<organism evidence="5 6">
    <name type="scientific">Brucella intermedia LMG 3301</name>
    <dbReference type="NCBI Taxonomy" id="641118"/>
    <lineage>
        <taxon>Bacteria</taxon>
        <taxon>Pseudomonadati</taxon>
        <taxon>Pseudomonadota</taxon>
        <taxon>Alphaproteobacteria</taxon>
        <taxon>Hyphomicrobiales</taxon>
        <taxon>Brucellaceae</taxon>
        <taxon>Brucella/Ochrobactrum group</taxon>
        <taxon>Brucella</taxon>
    </lineage>
</organism>
<dbReference type="AlphaFoldDB" id="C4WPJ5"/>
<dbReference type="PANTHER" id="PTHR30154:SF53">
    <property type="entry name" value="HTH-TYPE TRANSCRIPTIONAL REGULATOR LRPC"/>
    <property type="match status" value="1"/>
</dbReference>
<dbReference type="Gene3D" id="1.10.10.10">
    <property type="entry name" value="Winged helix-like DNA-binding domain superfamily/Winged helix DNA-binding domain"/>
    <property type="match status" value="1"/>
</dbReference>
<dbReference type="InterPro" id="IPR036388">
    <property type="entry name" value="WH-like_DNA-bd_sf"/>
</dbReference>
<comment type="caution">
    <text evidence="5">The sequence shown here is derived from an EMBL/GenBank/DDBJ whole genome shotgun (WGS) entry which is preliminary data.</text>
</comment>
<keyword evidence="2" id="KW-0238">DNA-binding</keyword>
<evidence type="ECO:0000313" key="5">
    <source>
        <dbReference type="EMBL" id="EEQ93426.1"/>
    </source>
</evidence>
<dbReference type="SUPFAM" id="SSF54909">
    <property type="entry name" value="Dimeric alpha+beta barrel"/>
    <property type="match status" value="1"/>
</dbReference>
<dbReference type="GO" id="GO:0005829">
    <property type="term" value="C:cytosol"/>
    <property type="evidence" value="ECO:0007669"/>
    <property type="project" value="TreeGrafter"/>
</dbReference>
<dbReference type="InterPro" id="IPR036390">
    <property type="entry name" value="WH_DNA-bd_sf"/>
</dbReference>
<dbReference type="SMART" id="SM00344">
    <property type="entry name" value="HTH_ASNC"/>
    <property type="match status" value="1"/>
</dbReference>
<dbReference type="GO" id="GO:0043200">
    <property type="term" value="P:response to amino acid"/>
    <property type="evidence" value="ECO:0007669"/>
    <property type="project" value="TreeGrafter"/>
</dbReference>
<dbReference type="Pfam" id="PF01037">
    <property type="entry name" value="AsnC_trans_reg"/>
    <property type="match status" value="1"/>
</dbReference>
<name>C4WPJ5_9HYPH</name>
<dbReference type="PRINTS" id="PR00033">
    <property type="entry name" value="HTHASNC"/>
</dbReference>
<dbReference type="Pfam" id="PF13404">
    <property type="entry name" value="HTH_AsnC-type"/>
    <property type="match status" value="1"/>
</dbReference>